<dbReference type="EMBL" id="NRPP01000013">
    <property type="protein sequence ID" value="TFJ26370.1"/>
    <property type="molecule type" value="Genomic_DNA"/>
</dbReference>
<feature type="domain" description="Competence protein CoiA-like N-terminal" evidence="2">
    <location>
        <begin position="20"/>
        <end position="56"/>
    </location>
</feature>
<evidence type="ECO:0000259" key="2">
    <source>
        <dbReference type="Pfam" id="PF25164"/>
    </source>
</evidence>
<dbReference type="InterPro" id="IPR010330">
    <property type="entry name" value="CoiA_nuc"/>
</dbReference>
<feature type="domain" description="Competence protein CoiA nuclease-like" evidence="1">
    <location>
        <begin position="62"/>
        <end position="197"/>
    </location>
</feature>
<comment type="caution">
    <text evidence="4">The sequence shown here is derived from an EMBL/GenBank/DDBJ whole genome shotgun (WGS) entry which is preliminary data.</text>
</comment>
<sequence>MLIALDSQNHYVQADLINPKKRKGFLCCPGCRQPVYLKKGEIKIPHFSHYRVSDCGLFSEGESLEHLTGKQLLYRWFTQQGIPCKLEAYLPKLKQRPDLLIWLNQKIPVAIEFQCSFISAADMMKRTQNYQKSGYNVFWILGERFKLKRKLTVQQRLFLSYNNKLNYHLFFLDTIYQRIYIFHHLIEFERNQLLKSRVYQIALTHKKMTLEKIKDQLQKINDQSYINSSTEQRKELFKNHQFLAKSLHYPQSKLVKFQRILYQAHHHLLSLPIELHLPIEQSVIIQMEGCQWKYYVVKWISEKGETKLFTSSDYLQEMMTYPLFYSTPLIGKKIRKNELIRYLYFLETRGIIQQIAQGRWLILKDLSFFNSESEKLIKLTKNIE</sequence>
<dbReference type="InterPro" id="IPR021176">
    <property type="entry name" value="Competence-induced_CoiA"/>
</dbReference>
<dbReference type="Pfam" id="PF25166">
    <property type="entry name" value="CoiA_C"/>
    <property type="match status" value="1"/>
</dbReference>
<dbReference type="Pfam" id="PF06054">
    <property type="entry name" value="CoiA_nuc"/>
    <property type="match status" value="1"/>
</dbReference>
<gene>
    <name evidence="4" type="ORF">CKN69_08145</name>
</gene>
<evidence type="ECO:0000259" key="1">
    <source>
        <dbReference type="Pfam" id="PF06054"/>
    </source>
</evidence>
<accession>A0A7Z8G599</accession>
<dbReference type="InterPro" id="IPR057253">
    <property type="entry name" value="CoiA-like_N"/>
</dbReference>
<evidence type="ECO:0000313" key="5">
    <source>
        <dbReference type="Proteomes" id="UP000297938"/>
    </source>
</evidence>
<dbReference type="Proteomes" id="UP000297938">
    <property type="component" value="Unassembled WGS sequence"/>
</dbReference>
<dbReference type="AlphaFoldDB" id="A0A7Z8G599"/>
<dbReference type="PIRSF" id="PIRSF007487">
    <property type="entry name" value="Competence-induced_CoiA_bac"/>
    <property type="match status" value="1"/>
</dbReference>
<proteinExistence type="predicted"/>
<dbReference type="Pfam" id="PF25164">
    <property type="entry name" value="CoiA_N"/>
    <property type="match status" value="1"/>
</dbReference>
<evidence type="ECO:0000313" key="4">
    <source>
        <dbReference type="EMBL" id="TFJ26370.1"/>
    </source>
</evidence>
<feature type="domain" description="Competence protein CoiA C-terminal" evidence="3">
    <location>
        <begin position="238"/>
        <end position="375"/>
    </location>
</feature>
<name>A0A7Z8G599_CARDV</name>
<protein>
    <recommendedName>
        <fullName evidence="6">Competence protein</fullName>
    </recommendedName>
</protein>
<evidence type="ECO:0000259" key="3">
    <source>
        <dbReference type="Pfam" id="PF25166"/>
    </source>
</evidence>
<dbReference type="InterPro" id="IPR057252">
    <property type="entry name" value="CoiA_C"/>
</dbReference>
<dbReference type="RefSeq" id="WP_135026122.1">
    <property type="nucleotide sequence ID" value="NZ_JBFUWK010000004.1"/>
</dbReference>
<evidence type="ECO:0008006" key="6">
    <source>
        <dbReference type="Google" id="ProtNLM"/>
    </source>
</evidence>
<organism evidence="4 5">
    <name type="scientific">Carnobacterium divergens</name>
    <name type="common">Lactobacillus divergens</name>
    <dbReference type="NCBI Taxonomy" id="2748"/>
    <lineage>
        <taxon>Bacteria</taxon>
        <taxon>Bacillati</taxon>
        <taxon>Bacillota</taxon>
        <taxon>Bacilli</taxon>
        <taxon>Lactobacillales</taxon>
        <taxon>Carnobacteriaceae</taxon>
        <taxon>Carnobacterium</taxon>
    </lineage>
</organism>
<reference evidence="4 5" key="1">
    <citation type="journal article" date="2018" name="Int. J. Food Microbiol.">
        <title>Growth of Carnobacterium spp. isolated from chilled vacuum-packaged meat under relevant acidic conditions.</title>
        <authorList>
            <person name="Zhang P."/>
            <person name="Badoni M."/>
            <person name="Ganzle M."/>
            <person name="Yang X."/>
        </authorList>
    </citation>
    <scope>NUCLEOTIDE SEQUENCE [LARGE SCALE GENOMIC DNA]</scope>
    <source>
        <strain evidence="4 5">B2</strain>
    </source>
</reference>